<dbReference type="NCBIfam" id="TIGR00729">
    <property type="entry name" value="ribonuclease HII"/>
    <property type="match status" value="1"/>
</dbReference>
<sequence>MSDTEDAPETPADTVFVPPSVHHETILTGRSYTHTSPIPPTVTPNSTLCILGVDEAGRGPVLGPMVYAVAYAPLDVCDKTLKSYSFDDSKKLTAAFRAELMTNICDGGHELGKMLGWSVRVMSPQGISSGMLRHRGMGAYNLNAQAHDTTIQLIKDVIASGVVVKEIYIDTVGPPATYQSKLQRLFPSATVTVSKKADSLYPIVSAASVVAKTTRDACLEVSLPPPTASPTTAAPAIAAVGSGYPSDPNTVAWLKRNKDPVFGWPGSIARFSWSTTKDLLEKKGGVPVEWAEEDEEGNGNIVGYFGGGKQAGVVGGWFGRSCGVDF</sequence>
<feature type="domain" description="RNase H type-2" evidence="10">
    <location>
        <begin position="48"/>
        <end position="285"/>
    </location>
</feature>
<dbReference type="InterPro" id="IPR024567">
    <property type="entry name" value="RNase_HII/HIII_dom"/>
</dbReference>
<feature type="binding site" evidence="8">
    <location>
        <position position="55"/>
    </location>
    <ligand>
        <name>a divalent metal cation</name>
        <dbReference type="ChEBI" id="CHEBI:60240"/>
    </ligand>
</feature>
<dbReference type="STRING" id="1160509.A0A3N4IHE5"/>
<dbReference type="GO" id="GO:0006298">
    <property type="term" value="P:mismatch repair"/>
    <property type="evidence" value="ECO:0007669"/>
    <property type="project" value="TreeGrafter"/>
</dbReference>
<dbReference type="InterPro" id="IPR012337">
    <property type="entry name" value="RNaseH-like_sf"/>
</dbReference>
<dbReference type="CDD" id="cd07181">
    <property type="entry name" value="RNase_HII_eukaryota_like"/>
    <property type="match status" value="1"/>
</dbReference>
<dbReference type="PROSITE" id="PS51975">
    <property type="entry name" value="RNASE_H_2"/>
    <property type="match status" value="1"/>
</dbReference>
<feature type="binding site" evidence="8">
    <location>
        <position position="54"/>
    </location>
    <ligand>
        <name>a divalent metal cation</name>
        <dbReference type="ChEBI" id="CHEBI:60240"/>
    </ligand>
</feature>
<dbReference type="Proteomes" id="UP000275078">
    <property type="component" value="Unassembled WGS sequence"/>
</dbReference>
<dbReference type="EC" id="3.1.26.4" evidence="9"/>
<dbReference type="Gene3D" id="1.10.10.460">
    <property type="entry name" value="Ribonuclease hii. Domain 2"/>
    <property type="match status" value="1"/>
</dbReference>
<dbReference type="OrthoDB" id="7462577at2759"/>
<dbReference type="GO" id="GO:0043137">
    <property type="term" value="P:DNA replication, removal of RNA primer"/>
    <property type="evidence" value="ECO:0007669"/>
    <property type="project" value="TreeGrafter"/>
</dbReference>
<evidence type="ECO:0000256" key="4">
    <source>
        <dbReference type="ARBA" id="ARBA00022722"/>
    </source>
</evidence>
<evidence type="ECO:0000256" key="2">
    <source>
        <dbReference type="ARBA" id="ARBA00001946"/>
    </source>
</evidence>
<evidence type="ECO:0000256" key="7">
    <source>
        <dbReference type="ARBA" id="ARBA00022801"/>
    </source>
</evidence>
<keyword evidence="6 8" id="KW-0255">Endonuclease</keyword>
<evidence type="ECO:0000256" key="8">
    <source>
        <dbReference type="PROSITE-ProRule" id="PRU01319"/>
    </source>
</evidence>
<dbReference type="InterPro" id="IPR001352">
    <property type="entry name" value="RNase_HII/HIII"/>
</dbReference>
<evidence type="ECO:0000256" key="5">
    <source>
        <dbReference type="ARBA" id="ARBA00022723"/>
    </source>
</evidence>
<reference evidence="11 12" key="1">
    <citation type="journal article" date="2018" name="Nat. Ecol. Evol.">
        <title>Pezizomycetes genomes reveal the molecular basis of ectomycorrhizal truffle lifestyle.</title>
        <authorList>
            <person name="Murat C."/>
            <person name="Payen T."/>
            <person name="Noel B."/>
            <person name="Kuo A."/>
            <person name="Morin E."/>
            <person name="Chen J."/>
            <person name="Kohler A."/>
            <person name="Krizsan K."/>
            <person name="Balestrini R."/>
            <person name="Da Silva C."/>
            <person name="Montanini B."/>
            <person name="Hainaut M."/>
            <person name="Levati E."/>
            <person name="Barry K.W."/>
            <person name="Belfiori B."/>
            <person name="Cichocki N."/>
            <person name="Clum A."/>
            <person name="Dockter R.B."/>
            <person name="Fauchery L."/>
            <person name="Guy J."/>
            <person name="Iotti M."/>
            <person name="Le Tacon F."/>
            <person name="Lindquist E.A."/>
            <person name="Lipzen A."/>
            <person name="Malagnac F."/>
            <person name="Mello A."/>
            <person name="Molinier V."/>
            <person name="Miyauchi S."/>
            <person name="Poulain J."/>
            <person name="Riccioni C."/>
            <person name="Rubini A."/>
            <person name="Sitrit Y."/>
            <person name="Splivallo R."/>
            <person name="Traeger S."/>
            <person name="Wang M."/>
            <person name="Zifcakova L."/>
            <person name="Wipf D."/>
            <person name="Zambonelli A."/>
            <person name="Paolocci F."/>
            <person name="Nowrousian M."/>
            <person name="Ottonello S."/>
            <person name="Baldrian P."/>
            <person name="Spatafora J.W."/>
            <person name="Henrissat B."/>
            <person name="Nagy L.G."/>
            <person name="Aury J.M."/>
            <person name="Wincker P."/>
            <person name="Grigoriev I.V."/>
            <person name="Bonfante P."/>
            <person name="Martin F.M."/>
        </authorList>
    </citation>
    <scope>NUCLEOTIDE SEQUENCE [LARGE SCALE GENOMIC DNA]</scope>
    <source>
        <strain evidence="11 12">RN42</strain>
    </source>
</reference>
<keyword evidence="4 8" id="KW-0540">Nuclease</keyword>
<dbReference type="FunFam" id="3.30.420.10:FF:000016">
    <property type="entry name" value="Ribonuclease"/>
    <property type="match status" value="1"/>
</dbReference>
<dbReference type="Pfam" id="PF01351">
    <property type="entry name" value="RNase_HII"/>
    <property type="match status" value="1"/>
</dbReference>
<dbReference type="InterPro" id="IPR036397">
    <property type="entry name" value="RNaseH_sf"/>
</dbReference>
<dbReference type="GO" id="GO:0046872">
    <property type="term" value="F:metal ion binding"/>
    <property type="evidence" value="ECO:0007669"/>
    <property type="project" value="UniProtKB-KW"/>
</dbReference>
<comment type="similarity">
    <text evidence="3">Belongs to the RNase HII family. Eukaryotic subfamily.</text>
</comment>
<protein>
    <recommendedName>
        <fullName evidence="9">Ribonuclease</fullName>
        <ecNumber evidence="9">3.1.26.4</ecNumber>
    </recommendedName>
</protein>
<dbReference type="InterPro" id="IPR004649">
    <property type="entry name" value="RNase_H2_suA"/>
</dbReference>
<dbReference type="EMBL" id="ML119657">
    <property type="protein sequence ID" value="RPA84847.1"/>
    <property type="molecule type" value="Genomic_DNA"/>
</dbReference>
<dbReference type="Gene3D" id="3.30.420.10">
    <property type="entry name" value="Ribonuclease H-like superfamily/Ribonuclease H"/>
    <property type="match status" value="1"/>
</dbReference>
<evidence type="ECO:0000256" key="6">
    <source>
        <dbReference type="ARBA" id="ARBA00022759"/>
    </source>
</evidence>
<organism evidence="11 12">
    <name type="scientific">Ascobolus immersus RN42</name>
    <dbReference type="NCBI Taxonomy" id="1160509"/>
    <lineage>
        <taxon>Eukaryota</taxon>
        <taxon>Fungi</taxon>
        <taxon>Dikarya</taxon>
        <taxon>Ascomycota</taxon>
        <taxon>Pezizomycotina</taxon>
        <taxon>Pezizomycetes</taxon>
        <taxon>Pezizales</taxon>
        <taxon>Ascobolaceae</taxon>
        <taxon>Ascobolus</taxon>
    </lineage>
</organism>
<dbReference type="GO" id="GO:0032299">
    <property type="term" value="C:ribonuclease H2 complex"/>
    <property type="evidence" value="ECO:0007669"/>
    <property type="project" value="TreeGrafter"/>
</dbReference>
<comment type="catalytic activity">
    <reaction evidence="1 8 9">
        <text>Endonucleolytic cleavage to 5'-phosphomonoester.</text>
        <dbReference type="EC" id="3.1.26.4"/>
    </reaction>
</comment>
<dbReference type="SUPFAM" id="SSF53098">
    <property type="entry name" value="Ribonuclease H-like"/>
    <property type="match status" value="1"/>
</dbReference>
<evidence type="ECO:0000256" key="1">
    <source>
        <dbReference type="ARBA" id="ARBA00000077"/>
    </source>
</evidence>
<name>A0A3N4IHE5_ASCIM</name>
<dbReference type="InterPro" id="IPR023160">
    <property type="entry name" value="RNase_HII_hlx-loop-hlx_cap_dom"/>
</dbReference>
<accession>A0A3N4IHE5</accession>
<evidence type="ECO:0000256" key="3">
    <source>
        <dbReference type="ARBA" id="ARBA00007058"/>
    </source>
</evidence>
<feature type="binding site" evidence="8">
    <location>
        <position position="170"/>
    </location>
    <ligand>
        <name>a divalent metal cation</name>
        <dbReference type="ChEBI" id="CHEBI:60240"/>
    </ligand>
</feature>
<comment type="function">
    <text evidence="9">Endonuclease that specifically degrades the RNA of RNA-DNA hybrids.</text>
</comment>
<evidence type="ECO:0000313" key="11">
    <source>
        <dbReference type="EMBL" id="RPA84847.1"/>
    </source>
</evidence>
<comment type="cofactor">
    <cofactor evidence="2">
        <name>Mg(2+)</name>
        <dbReference type="ChEBI" id="CHEBI:18420"/>
    </cofactor>
</comment>
<keyword evidence="5 8" id="KW-0479">Metal-binding</keyword>
<proteinExistence type="inferred from homology"/>
<dbReference type="AlphaFoldDB" id="A0A3N4IHE5"/>
<dbReference type="FunFam" id="1.10.10.460:FF:000001">
    <property type="entry name" value="Ribonuclease"/>
    <property type="match status" value="1"/>
</dbReference>
<dbReference type="PANTHER" id="PTHR10954:SF7">
    <property type="entry name" value="RIBONUCLEASE H2 SUBUNIT A"/>
    <property type="match status" value="1"/>
</dbReference>
<evidence type="ECO:0000259" key="10">
    <source>
        <dbReference type="PROSITE" id="PS51975"/>
    </source>
</evidence>
<dbReference type="GO" id="GO:0003723">
    <property type="term" value="F:RNA binding"/>
    <property type="evidence" value="ECO:0007669"/>
    <property type="project" value="UniProtKB-UniRule"/>
</dbReference>
<dbReference type="GO" id="GO:0004523">
    <property type="term" value="F:RNA-DNA hybrid ribonuclease activity"/>
    <property type="evidence" value="ECO:0007669"/>
    <property type="project" value="UniProtKB-UniRule"/>
</dbReference>
<comment type="cofactor">
    <cofactor evidence="8">
        <name>Mn(2+)</name>
        <dbReference type="ChEBI" id="CHEBI:29035"/>
    </cofactor>
    <cofactor evidence="8">
        <name>Mg(2+)</name>
        <dbReference type="ChEBI" id="CHEBI:18420"/>
    </cofactor>
    <text evidence="8">Manganese or magnesium. Binds 1 divalent metal ion per monomer in the absence of substrate. May bind a second metal ion after substrate binding.</text>
</comment>
<keyword evidence="7 8" id="KW-0378">Hydrolase</keyword>
<evidence type="ECO:0000256" key="9">
    <source>
        <dbReference type="RuleBase" id="RU003515"/>
    </source>
</evidence>
<keyword evidence="12" id="KW-1185">Reference proteome</keyword>
<dbReference type="PANTHER" id="PTHR10954">
    <property type="entry name" value="RIBONUCLEASE H2 SUBUNIT A"/>
    <property type="match status" value="1"/>
</dbReference>
<evidence type="ECO:0000313" key="12">
    <source>
        <dbReference type="Proteomes" id="UP000275078"/>
    </source>
</evidence>
<gene>
    <name evidence="11" type="ORF">BJ508DRAFT_236094</name>
</gene>